<dbReference type="EMBL" id="RZUG01000002">
    <property type="protein sequence ID" value="KAA8826351.1"/>
    <property type="molecule type" value="Genomic_DNA"/>
</dbReference>
<keyword evidence="3 5" id="KW-0067">ATP-binding</keyword>
<dbReference type="Proteomes" id="UP000326251">
    <property type="component" value="Unassembled WGS sequence"/>
</dbReference>
<keyword evidence="1" id="KW-0677">Repeat</keyword>
<accession>A0A5J5EAW8</accession>
<reference evidence="5 6" key="1">
    <citation type="journal article" date="2019" name="Syst. Appl. Microbiol.">
        <title>Characterization of Bifidobacterium species in feaces of the Egyptian fruit bat: Description of B. vespertilionis sp. nov. and B. rousetti sp. nov.</title>
        <authorList>
            <person name="Modesto M."/>
            <person name="Satti M."/>
            <person name="Watanabe K."/>
            <person name="Puglisi E."/>
            <person name="Morelli L."/>
            <person name="Huang C.-H."/>
            <person name="Liou J.-S."/>
            <person name="Miyashita M."/>
            <person name="Tamura T."/>
            <person name="Saito S."/>
            <person name="Mori K."/>
            <person name="Huang L."/>
            <person name="Sciavilla P."/>
            <person name="Sandri C."/>
            <person name="Spiezio C."/>
            <person name="Vitali F."/>
            <person name="Cavalieri D."/>
            <person name="Perpetuini G."/>
            <person name="Tofalo R."/>
            <person name="Bonetti A."/>
            <person name="Arita M."/>
            <person name="Mattarelli P."/>
        </authorList>
    </citation>
    <scope>NUCLEOTIDE SEQUENCE [LARGE SCALE GENOMIC DNA]</scope>
    <source>
        <strain evidence="5 6">RST19</strain>
    </source>
</reference>
<dbReference type="SUPFAM" id="SSF52540">
    <property type="entry name" value="P-loop containing nucleoside triphosphate hydrolases"/>
    <property type="match status" value="2"/>
</dbReference>
<dbReference type="SMART" id="SM00382">
    <property type="entry name" value="AAA"/>
    <property type="match status" value="2"/>
</dbReference>
<dbReference type="PROSITE" id="PS50893">
    <property type="entry name" value="ABC_TRANSPORTER_2"/>
    <property type="match status" value="1"/>
</dbReference>
<evidence type="ECO:0000313" key="5">
    <source>
        <dbReference type="EMBL" id="KAA8826351.1"/>
    </source>
</evidence>
<protein>
    <submittedName>
        <fullName evidence="5">ABC-F family ATP-binding cassette domain-containing protein</fullName>
    </submittedName>
</protein>
<gene>
    <name evidence="5" type="ORF">EMO92_01595</name>
</gene>
<evidence type="ECO:0000256" key="2">
    <source>
        <dbReference type="ARBA" id="ARBA00022741"/>
    </source>
</evidence>
<evidence type="ECO:0000313" key="6">
    <source>
        <dbReference type="Proteomes" id="UP000326251"/>
    </source>
</evidence>
<dbReference type="InterPro" id="IPR003439">
    <property type="entry name" value="ABC_transporter-like_ATP-bd"/>
</dbReference>
<dbReference type="InterPro" id="IPR017871">
    <property type="entry name" value="ABC_transporter-like_CS"/>
</dbReference>
<dbReference type="AlphaFoldDB" id="A0A5J5EAW8"/>
<dbReference type="GO" id="GO:0005524">
    <property type="term" value="F:ATP binding"/>
    <property type="evidence" value="ECO:0007669"/>
    <property type="project" value="UniProtKB-KW"/>
</dbReference>
<dbReference type="PROSITE" id="PS00211">
    <property type="entry name" value="ABC_TRANSPORTER_1"/>
    <property type="match status" value="1"/>
</dbReference>
<dbReference type="InterPro" id="IPR003593">
    <property type="entry name" value="AAA+_ATPase"/>
</dbReference>
<evidence type="ECO:0000256" key="1">
    <source>
        <dbReference type="ARBA" id="ARBA00022737"/>
    </source>
</evidence>
<proteinExistence type="predicted"/>
<sequence>MQPTMLTVNDVTFTYPHAPEPLFQHVGTTFPLGWTAVLGDNGIGKSTLMSIVRGELCPDSGTVTPNPRRLVIGYCPQDVAVRPANLEDFAADWSPEAIAVRDDLQLGDDWPYAFARLSGGERKRVQIACALTLRPDVLILDEPTNHVDADTRDRIIAAMRRYRGIGIVVSHDVDLIDAVCGRCVMFERRHVGSRNVTVLSTFRGGYSEAVAQIGMRDAANAANADAIRREIARLAAAKAQRYAKVQQVESRKSHGELIDRHDHDALNRRKLAKMTGLDRGVTRAYGQIDGRLAEAQRRAESISTPTKRYDGELWLDVVPSHCREVIRLGPGVIPFGANSTDAVVDAAEDVPKATGGTAADAVASTDGMVGTVCANAADIAGKGAKVPVSVVDPMATVASSGEWSPGPLPLADGMIAATAAGEIAADSATAGMFATDTVSAEISAGLSRVMYSGDRIRVMPPQGGSSAVGLRIPLISIGPRDHIAVTGPNGTGKSALIRAMLAHTVDVPRLVIAQNTTDTDREDAMRRLDVLPADVRAQVLGAYARLDADPDRLRATGRPSPGELRKLLLCLALPARPQLIVLDEPTNHLDLSSKKALASMLAGYPGALVVVSHDKWFLRLAGFGVSEEESAA</sequence>
<dbReference type="RefSeq" id="WP_150335122.1">
    <property type="nucleotide sequence ID" value="NZ_RZUG01000002.1"/>
</dbReference>
<dbReference type="PANTHER" id="PTHR19211">
    <property type="entry name" value="ATP-BINDING TRANSPORT PROTEIN-RELATED"/>
    <property type="match status" value="1"/>
</dbReference>
<dbReference type="InterPro" id="IPR027417">
    <property type="entry name" value="P-loop_NTPase"/>
</dbReference>
<name>A0A5J5EAW8_9BIFI</name>
<comment type="caution">
    <text evidence="5">The sequence shown here is derived from an EMBL/GenBank/DDBJ whole genome shotgun (WGS) entry which is preliminary data.</text>
</comment>
<evidence type="ECO:0000259" key="4">
    <source>
        <dbReference type="PROSITE" id="PS50893"/>
    </source>
</evidence>
<feature type="domain" description="ABC transporter" evidence="4">
    <location>
        <begin position="6"/>
        <end position="213"/>
    </location>
</feature>
<keyword evidence="2" id="KW-0547">Nucleotide-binding</keyword>
<organism evidence="5 6">
    <name type="scientific">Bifidobacterium reuteri</name>
    <dbReference type="NCBI Taxonomy" id="983706"/>
    <lineage>
        <taxon>Bacteria</taxon>
        <taxon>Bacillati</taxon>
        <taxon>Actinomycetota</taxon>
        <taxon>Actinomycetes</taxon>
        <taxon>Bifidobacteriales</taxon>
        <taxon>Bifidobacteriaceae</taxon>
        <taxon>Bifidobacterium</taxon>
    </lineage>
</organism>
<dbReference type="GO" id="GO:0016887">
    <property type="term" value="F:ATP hydrolysis activity"/>
    <property type="evidence" value="ECO:0007669"/>
    <property type="project" value="InterPro"/>
</dbReference>
<dbReference type="CDD" id="cd03221">
    <property type="entry name" value="ABCF_EF-3"/>
    <property type="match status" value="1"/>
</dbReference>
<dbReference type="Pfam" id="PF00005">
    <property type="entry name" value="ABC_tran"/>
    <property type="match status" value="2"/>
</dbReference>
<evidence type="ECO:0000256" key="3">
    <source>
        <dbReference type="ARBA" id="ARBA00022840"/>
    </source>
</evidence>
<dbReference type="InterPro" id="IPR050611">
    <property type="entry name" value="ABCF"/>
</dbReference>
<dbReference type="Gene3D" id="3.40.50.300">
    <property type="entry name" value="P-loop containing nucleotide triphosphate hydrolases"/>
    <property type="match status" value="2"/>
</dbReference>
<dbReference type="PANTHER" id="PTHR19211:SF14">
    <property type="entry name" value="ATP-BINDING CASSETTE SUB-FAMILY F MEMBER 1"/>
    <property type="match status" value="1"/>
</dbReference>